<dbReference type="CDD" id="cd03188">
    <property type="entry name" value="GST_C_Beta"/>
    <property type="match status" value="1"/>
</dbReference>
<dbReference type="Gene3D" id="3.40.30.10">
    <property type="entry name" value="Glutaredoxin"/>
    <property type="match status" value="1"/>
</dbReference>
<dbReference type="InterPro" id="IPR040079">
    <property type="entry name" value="Glutathione_S-Trfase"/>
</dbReference>
<sequence>MKLYFTPGTCSLATHIVLRELNLPFELMRVRLGAEPIVAATRADYRQLNPNGYVPLLQLDDGQLLTEGAAILSYLADLVPAHGLLPAGTALERYEAQRWLVYISSELHKMFSPWLFHPEFGTQAAEVARGKIAKRLELIERQLQGRAFLLGDTFTVVDAYLFTIASWSKPCGLSLDSFPLLAAYLQRIGERNSVQSALRAEQGA</sequence>
<feature type="domain" description="GST C-terminal" evidence="2">
    <location>
        <begin position="89"/>
        <end position="204"/>
    </location>
</feature>
<reference evidence="3 4" key="1">
    <citation type="submission" date="2018-07" db="EMBL/GenBank/DDBJ databases">
        <title>Dyella tabacisoli L4-6T, whole genome shotgun sequence.</title>
        <authorList>
            <person name="Zhou X.-K."/>
            <person name="Li W.-J."/>
            <person name="Duan Y.-Q."/>
        </authorList>
    </citation>
    <scope>NUCLEOTIDE SEQUENCE [LARGE SCALE GENOMIC DNA]</scope>
    <source>
        <strain evidence="3 4">L4-6</strain>
    </source>
</reference>
<comment type="caution">
    <text evidence="3">The sequence shown here is derived from an EMBL/GenBank/DDBJ whole genome shotgun (WGS) entry which is preliminary data.</text>
</comment>
<dbReference type="SFLD" id="SFLDG01150">
    <property type="entry name" value="Main.1:_Beta-like"/>
    <property type="match status" value="1"/>
</dbReference>
<keyword evidence="3" id="KW-0808">Transferase</keyword>
<dbReference type="Pfam" id="PF13409">
    <property type="entry name" value="GST_N_2"/>
    <property type="match status" value="1"/>
</dbReference>
<evidence type="ECO:0000313" key="3">
    <source>
        <dbReference type="EMBL" id="RDD81482.1"/>
    </source>
</evidence>
<dbReference type="AlphaFoldDB" id="A0A369UL37"/>
<dbReference type="SUPFAM" id="SSF47616">
    <property type="entry name" value="GST C-terminal domain-like"/>
    <property type="match status" value="1"/>
</dbReference>
<proteinExistence type="predicted"/>
<accession>A0A369UL37</accession>
<evidence type="ECO:0000259" key="2">
    <source>
        <dbReference type="PROSITE" id="PS50405"/>
    </source>
</evidence>
<dbReference type="Proteomes" id="UP000253782">
    <property type="component" value="Unassembled WGS sequence"/>
</dbReference>
<dbReference type="SFLD" id="SFLDS00019">
    <property type="entry name" value="Glutathione_Transferase_(cytos"/>
    <property type="match status" value="1"/>
</dbReference>
<feature type="domain" description="GST N-terminal" evidence="1">
    <location>
        <begin position="1"/>
        <end position="83"/>
    </location>
</feature>
<dbReference type="RefSeq" id="WP_114845353.1">
    <property type="nucleotide sequence ID" value="NZ_JBHSPE010000005.1"/>
</dbReference>
<dbReference type="GO" id="GO:0016740">
    <property type="term" value="F:transferase activity"/>
    <property type="evidence" value="ECO:0007669"/>
    <property type="project" value="UniProtKB-KW"/>
</dbReference>
<dbReference type="Pfam" id="PF00043">
    <property type="entry name" value="GST_C"/>
    <property type="match status" value="1"/>
</dbReference>
<evidence type="ECO:0000259" key="1">
    <source>
        <dbReference type="PROSITE" id="PS50404"/>
    </source>
</evidence>
<dbReference type="InterPro" id="IPR004046">
    <property type="entry name" value="GST_C"/>
</dbReference>
<dbReference type="PANTHER" id="PTHR44051:SF8">
    <property type="entry name" value="GLUTATHIONE S-TRANSFERASE GSTA"/>
    <property type="match status" value="1"/>
</dbReference>
<dbReference type="EMBL" id="QQAH01000009">
    <property type="protein sequence ID" value="RDD81482.1"/>
    <property type="molecule type" value="Genomic_DNA"/>
</dbReference>
<dbReference type="OrthoDB" id="8772754at2"/>
<dbReference type="NCBIfam" id="NF007831">
    <property type="entry name" value="PRK10542.1"/>
    <property type="match status" value="1"/>
</dbReference>
<dbReference type="PROSITE" id="PS50404">
    <property type="entry name" value="GST_NTER"/>
    <property type="match status" value="1"/>
</dbReference>
<dbReference type="InterPro" id="IPR004045">
    <property type="entry name" value="Glutathione_S-Trfase_N"/>
</dbReference>
<dbReference type="SFLD" id="SFLDG00358">
    <property type="entry name" value="Main_(cytGST)"/>
    <property type="match status" value="1"/>
</dbReference>
<organism evidence="3 4">
    <name type="scientific">Dyella tabacisoli</name>
    <dbReference type="NCBI Taxonomy" id="2282381"/>
    <lineage>
        <taxon>Bacteria</taxon>
        <taxon>Pseudomonadati</taxon>
        <taxon>Pseudomonadota</taxon>
        <taxon>Gammaproteobacteria</taxon>
        <taxon>Lysobacterales</taxon>
        <taxon>Rhodanobacteraceae</taxon>
        <taxon>Dyella</taxon>
    </lineage>
</organism>
<dbReference type="PANTHER" id="PTHR44051">
    <property type="entry name" value="GLUTATHIONE S-TRANSFERASE-RELATED"/>
    <property type="match status" value="1"/>
</dbReference>
<dbReference type="InterPro" id="IPR010987">
    <property type="entry name" value="Glutathione-S-Trfase_C-like"/>
</dbReference>
<protein>
    <submittedName>
        <fullName evidence="3">Glutathione transferase GstA</fullName>
    </submittedName>
</protein>
<dbReference type="PROSITE" id="PS50405">
    <property type="entry name" value="GST_CTER"/>
    <property type="match status" value="1"/>
</dbReference>
<keyword evidence="4" id="KW-1185">Reference proteome</keyword>
<dbReference type="SUPFAM" id="SSF52833">
    <property type="entry name" value="Thioredoxin-like"/>
    <property type="match status" value="1"/>
</dbReference>
<dbReference type="InterPro" id="IPR036249">
    <property type="entry name" value="Thioredoxin-like_sf"/>
</dbReference>
<evidence type="ECO:0000313" key="4">
    <source>
        <dbReference type="Proteomes" id="UP000253782"/>
    </source>
</evidence>
<dbReference type="CDD" id="cd03057">
    <property type="entry name" value="GST_N_Beta"/>
    <property type="match status" value="1"/>
</dbReference>
<gene>
    <name evidence="3" type="ORF">DVJ77_09865</name>
</gene>
<name>A0A369UL37_9GAMM</name>
<dbReference type="Gene3D" id="1.20.1050.10">
    <property type="match status" value="1"/>
</dbReference>
<dbReference type="InterPro" id="IPR036282">
    <property type="entry name" value="Glutathione-S-Trfase_C_sf"/>
</dbReference>